<accession>A0A7J7MNR1</accession>
<dbReference type="EMBL" id="JACGCM010001346">
    <property type="protein sequence ID" value="KAF6156338.1"/>
    <property type="molecule type" value="Genomic_DNA"/>
</dbReference>
<feature type="signal peptide" evidence="1">
    <location>
        <begin position="1"/>
        <end position="18"/>
    </location>
</feature>
<evidence type="ECO:0000256" key="1">
    <source>
        <dbReference type="SAM" id="SignalP"/>
    </source>
</evidence>
<keyword evidence="3" id="KW-1185">Reference proteome</keyword>
<gene>
    <name evidence="2" type="ORF">GIB67_013782</name>
</gene>
<proteinExistence type="predicted"/>
<dbReference type="AlphaFoldDB" id="A0A7J7MNR1"/>
<dbReference type="Proteomes" id="UP000541444">
    <property type="component" value="Unassembled WGS sequence"/>
</dbReference>
<feature type="chain" id="PRO_5029491361" description="Secreted protein" evidence="1">
    <location>
        <begin position="19"/>
        <end position="182"/>
    </location>
</feature>
<evidence type="ECO:0000313" key="3">
    <source>
        <dbReference type="Proteomes" id="UP000541444"/>
    </source>
</evidence>
<feature type="non-terminal residue" evidence="2">
    <location>
        <position position="1"/>
    </location>
</feature>
<organism evidence="2 3">
    <name type="scientific">Kingdonia uniflora</name>
    <dbReference type="NCBI Taxonomy" id="39325"/>
    <lineage>
        <taxon>Eukaryota</taxon>
        <taxon>Viridiplantae</taxon>
        <taxon>Streptophyta</taxon>
        <taxon>Embryophyta</taxon>
        <taxon>Tracheophyta</taxon>
        <taxon>Spermatophyta</taxon>
        <taxon>Magnoliopsida</taxon>
        <taxon>Ranunculales</taxon>
        <taxon>Circaeasteraceae</taxon>
        <taxon>Kingdonia</taxon>
    </lineage>
</organism>
<keyword evidence="1" id="KW-0732">Signal</keyword>
<protein>
    <recommendedName>
        <fullName evidence="4">Secreted protein</fullName>
    </recommendedName>
</protein>
<sequence length="182" mass="20389">MLGFLLLKSFKGLVSVGAALVLSKKNSIPEPIFDLGASSCTCPEAGSSISMSFFSPRGAKGGSPSLNLKLKSQWNSIYVGALTITMSKYLIMRTFTRNPIIFNWNIKAEVIIYNHCNFVRQLVCSFHLNTHSHKGSLHAFSSFIIIHQLPHHTGQPSYAFFIPALSWNIMEHNPERKVPRFY</sequence>
<reference evidence="2 3" key="1">
    <citation type="journal article" date="2020" name="IScience">
        <title>Genome Sequencing of the Endangered Kingdonia uniflora (Circaeasteraceae, Ranunculales) Reveals Potential Mechanisms of Evolutionary Specialization.</title>
        <authorList>
            <person name="Sun Y."/>
            <person name="Deng T."/>
            <person name="Zhang A."/>
            <person name="Moore M.J."/>
            <person name="Landis J.B."/>
            <person name="Lin N."/>
            <person name="Zhang H."/>
            <person name="Zhang X."/>
            <person name="Huang J."/>
            <person name="Zhang X."/>
            <person name="Sun H."/>
            <person name="Wang H."/>
        </authorList>
    </citation>
    <scope>NUCLEOTIDE SEQUENCE [LARGE SCALE GENOMIC DNA]</scope>
    <source>
        <strain evidence="2">TB1705</strain>
        <tissue evidence="2">Leaf</tissue>
    </source>
</reference>
<evidence type="ECO:0000313" key="2">
    <source>
        <dbReference type="EMBL" id="KAF6156338.1"/>
    </source>
</evidence>
<evidence type="ECO:0008006" key="4">
    <source>
        <dbReference type="Google" id="ProtNLM"/>
    </source>
</evidence>
<comment type="caution">
    <text evidence="2">The sequence shown here is derived from an EMBL/GenBank/DDBJ whole genome shotgun (WGS) entry which is preliminary data.</text>
</comment>
<name>A0A7J7MNR1_9MAGN</name>